<dbReference type="InterPro" id="IPR001584">
    <property type="entry name" value="Integrase_cat-core"/>
</dbReference>
<dbReference type="GeneID" id="102808997"/>
<dbReference type="InterPro" id="IPR041588">
    <property type="entry name" value="Integrase_H2C2"/>
</dbReference>
<dbReference type="Proteomes" id="UP000694865">
    <property type="component" value="Unplaced"/>
</dbReference>
<feature type="domain" description="Integrase catalytic" evidence="1">
    <location>
        <begin position="102"/>
        <end position="258"/>
    </location>
</feature>
<organism evidence="2 3">
    <name type="scientific">Saccoglossus kowalevskii</name>
    <name type="common">Acorn worm</name>
    <dbReference type="NCBI Taxonomy" id="10224"/>
    <lineage>
        <taxon>Eukaryota</taxon>
        <taxon>Metazoa</taxon>
        <taxon>Hemichordata</taxon>
        <taxon>Enteropneusta</taxon>
        <taxon>Harrimaniidae</taxon>
        <taxon>Saccoglossus</taxon>
    </lineage>
</organism>
<accession>A0ABM0MB90</accession>
<dbReference type="Gene3D" id="3.30.420.10">
    <property type="entry name" value="Ribonuclease H-like superfamily/Ribonuclease H"/>
    <property type="match status" value="1"/>
</dbReference>
<dbReference type="Pfam" id="PF00665">
    <property type="entry name" value="rve"/>
    <property type="match status" value="1"/>
</dbReference>
<dbReference type="SUPFAM" id="SSF53098">
    <property type="entry name" value="Ribonuclease H-like"/>
    <property type="match status" value="1"/>
</dbReference>
<dbReference type="InterPro" id="IPR036397">
    <property type="entry name" value="RNaseH_sf"/>
</dbReference>
<dbReference type="InterPro" id="IPR012337">
    <property type="entry name" value="RNaseH-like_sf"/>
</dbReference>
<protein>
    <submittedName>
        <fullName evidence="3">Uncharacterized protein K02A2.6-like</fullName>
    </submittedName>
</protein>
<dbReference type="PROSITE" id="PS50994">
    <property type="entry name" value="INTEGRASE"/>
    <property type="match status" value="1"/>
</dbReference>
<dbReference type="Gene3D" id="1.10.340.70">
    <property type="match status" value="1"/>
</dbReference>
<sequence>MKGWNYQHKELGSFYHHKDEITIYQGCLMWGLRVIIPNKLHNYVLEELHSGHQGIVKMKALARSYVWWPGIDKDIEQITKKCPGCQQNQPMPKVAPLHPWEWPTSPWQRIHVDYAGPFQGQMFLVVIDAHSKWSEVVPTSTTTATKTIEILRTIFARFGIPETLVSDNGSQFVSDEFTDFMKRNGIKHIISAPYHPSTNGFAERSVNSFKQALKSIKEEKETVQKKLLQYLMLYRNTPHYDYRKNSCITDVRKKLAYTVRSTKT</sequence>
<evidence type="ECO:0000313" key="3">
    <source>
        <dbReference type="RefSeq" id="XP_006817281.1"/>
    </source>
</evidence>
<dbReference type="InterPro" id="IPR050951">
    <property type="entry name" value="Retrovirus_Pol_polyprotein"/>
</dbReference>
<evidence type="ECO:0000259" key="1">
    <source>
        <dbReference type="PROSITE" id="PS50994"/>
    </source>
</evidence>
<dbReference type="PANTHER" id="PTHR37984:SF5">
    <property type="entry name" value="PROTEIN NYNRIN-LIKE"/>
    <property type="match status" value="1"/>
</dbReference>
<dbReference type="Pfam" id="PF17921">
    <property type="entry name" value="Integrase_H2C2"/>
    <property type="match status" value="1"/>
</dbReference>
<dbReference type="RefSeq" id="XP_006817281.1">
    <property type="nucleotide sequence ID" value="XM_006817218.1"/>
</dbReference>
<gene>
    <name evidence="3" type="primary">LOC102808997</name>
</gene>
<reference evidence="3" key="1">
    <citation type="submission" date="2025-08" db="UniProtKB">
        <authorList>
            <consortium name="RefSeq"/>
        </authorList>
    </citation>
    <scope>IDENTIFICATION</scope>
    <source>
        <tissue evidence="3">Testes</tissue>
    </source>
</reference>
<dbReference type="PANTHER" id="PTHR37984">
    <property type="entry name" value="PROTEIN CBG26694"/>
    <property type="match status" value="1"/>
</dbReference>
<keyword evidence="2" id="KW-1185">Reference proteome</keyword>
<evidence type="ECO:0000313" key="2">
    <source>
        <dbReference type="Proteomes" id="UP000694865"/>
    </source>
</evidence>
<name>A0ABM0MB90_SACKO</name>
<proteinExistence type="predicted"/>